<evidence type="ECO:0000259" key="4">
    <source>
        <dbReference type="PROSITE" id="PS01124"/>
    </source>
</evidence>
<dbReference type="Pfam" id="PF12833">
    <property type="entry name" value="HTH_18"/>
    <property type="match status" value="1"/>
</dbReference>
<organism evidence="5 6">
    <name type="scientific">Caldibacillus thermoamylovorans</name>
    <dbReference type="NCBI Taxonomy" id="35841"/>
    <lineage>
        <taxon>Bacteria</taxon>
        <taxon>Bacillati</taxon>
        <taxon>Bacillota</taxon>
        <taxon>Bacilli</taxon>
        <taxon>Bacillales</taxon>
        <taxon>Bacillaceae</taxon>
        <taxon>Caldibacillus</taxon>
    </lineage>
</organism>
<dbReference type="InterPro" id="IPR009057">
    <property type="entry name" value="Homeodomain-like_sf"/>
</dbReference>
<accession>A0A090IWX0</accession>
<dbReference type="Gene3D" id="1.10.10.60">
    <property type="entry name" value="Homeodomain-like"/>
    <property type="match status" value="2"/>
</dbReference>
<dbReference type="SUPFAM" id="SSF51215">
    <property type="entry name" value="Regulatory protein AraC"/>
    <property type="match status" value="1"/>
</dbReference>
<dbReference type="PROSITE" id="PS01124">
    <property type="entry name" value="HTH_ARAC_FAMILY_2"/>
    <property type="match status" value="1"/>
</dbReference>
<dbReference type="AlphaFoldDB" id="A0A090IWX0"/>
<evidence type="ECO:0000256" key="3">
    <source>
        <dbReference type="ARBA" id="ARBA00023163"/>
    </source>
</evidence>
<dbReference type="PANTHER" id="PTHR46796">
    <property type="entry name" value="HTH-TYPE TRANSCRIPTIONAL ACTIVATOR RHAS-RELATED"/>
    <property type="match status" value="1"/>
</dbReference>
<dbReference type="PANTHER" id="PTHR46796:SF2">
    <property type="entry name" value="TRANSCRIPTIONAL REGULATORY PROTEIN"/>
    <property type="match status" value="1"/>
</dbReference>
<sequence length="270" mass="31887">MMIIANNNGLILIRRNHLEERNWRDDTSYKFIFSFFGKSVYQTHYEDLTIHAGEFFIFNPNEPHKQLKVTQEKFLIEIEPEVVKEAAVQLGIEQPEPEFSAQAFRHPLISQWASFIHNYFIQQEAEELPANDLFLDNSVAQLTILLLQFGLGSHQKELPTIQTKTNIDIVINALKENYTEDWSLDQMANISGLNKYQFAHQFKEEKGISPYSWLQLYRLFKSQHSLINTDESILSIALEHGFKNISSYNRLFMKMYRKTPTEFRKIYRRK</sequence>
<evidence type="ECO:0000256" key="2">
    <source>
        <dbReference type="ARBA" id="ARBA00023125"/>
    </source>
</evidence>
<dbReference type="Proteomes" id="UP000040576">
    <property type="component" value="Unassembled WGS sequence"/>
</dbReference>
<dbReference type="InterPro" id="IPR050204">
    <property type="entry name" value="AraC_XylS_family_regulators"/>
</dbReference>
<keyword evidence="3" id="KW-0804">Transcription</keyword>
<feature type="domain" description="HTH araC/xylS-type" evidence="4">
    <location>
        <begin position="168"/>
        <end position="266"/>
    </location>
</feature>
<evidence type="ECO:0000256" key="1">
    <source>
        <dbReference type="ARBA" id="ARBA00023015"/>
    </source>
</evidence>
<dbReference type="GO" id="GO:0003700">
    <property type="term" value="F:DNA-binding transcription factor activity"/>
    <property type="evidence" value="ECO:0007669"/>
    <property type="project" value="InterPro"/>
</dbReference>
<dbReference type="EMBL" id="CCRF01000079">
    <property type="protein sequence ID" value="CEE02601.1"/>
    <property type="molecule type" value="Genomic_DNA"/>
</dbReference>
<dbReference type="InterPro" id="IPR018060">
    <property type="entry name" value="HTH_AraC"/>
</dbReference>
<proteinExistence type="predicted"/>
<dbReference type="SUPFAM" id="SSF46689">
    <property type="entry name" value="Homeodomain-like"/>
    <property type="match status" value="2"/>
</dbReference>
<reference evidence="5 6" key="1">
    <citation type="submission" date="2014-07" db="EMBL/GenBank/DDBJ databases">
        <authorList>
            <person name="Wibberg Daniel"/>
        </authorList>
    </citation>
    <scope>NUCLEOTIDE SEQUENCE [LARGE SCALE GENOMIC DNA]</scope>
</reference>
<keyword evidence="6" id="KW-1185">Reference proteome</keyword>
<evidence type="ECO:0000313" key="5">
    <source>
        <dbReference type="EMBL" id="CEE02601.1"/>
    </source>
</evidence>
<keyword evidence="2" id="KW-0238">DNA-binding</keyword>
<dbReference type="InterPro" id="IPR037923">
    <property type="entry name" value="HTH-like"/>
</dbReference>
<gene>
    <name evidence="5" type="ORF">BT1A1_2808</name>
</gene>
<keyword evidence="1" id="KW-0805">Transcription regulation</keyword>
<name>A0A090IWX0_9BACI</name>
<protein>
    <recommendedName>
        <fullName evidence="4">HTH araC/xylS-type domain-containing protein</fullName>
    </recommendedName>
</protein>
<dbReference type="GO" id="GO:0043565">
    <property type="term" value="F:sequence-specific DNA binding"/>
    <property type="evidence" value="ECO:0007669"/>
    <property type="project" value="InterPro"/>
</dbReference>
<dbReference type="SMART" id="SM00342">
    <property type="entry name" value="HTH_ARAC"/>
    <property type="match status" value="1"/>
</dbReference>
<evidence type="ECO:0000313" key="6">
    <source>
        <dbReference type="Proteomes" id="UP000040576"/>
    </source>
</evidence>